<dbReference type="GO" id="GO:0003676">
    <property type="term" value="F:nucleic acid binding"/>
    <property type="evidence" value="ECO:0007669"/>
    <property type="project" value="InterPro"/>
</dbReference>
<reference evidence="1 2" key="1">
    <citation type="submission" date="2020-04" db="EMBL/GenBank/DDBJ databases">
        <authorList>
            <person name="De Canck E."/>
        </authorList>
    </citation>
    <scope>NUCLEOTIDE SEQUENCE [LARGE SCALE GENOMIC DNA]</scope>
    <source>
        <strain evidence="1 2">LMG 29542</strain>
    </source>
</reference>
<evidence type="ECO:0000313" key="1">
    <source>
        <dbReference type="EMBL" id="CAB3768495.1"/>
    </source>
</evidence>
<dbReference type="RefSeq" id="WP_175230285.1">
    <property type="nucleotide sequence ID" value="NZ_CADIKH010000037.1"/>
</dbReference>
<protein>
    <recommendedName>
        <fullName evidence="3">RRM domain-containing protein</fullName>
    </recommendedName>
</protein>
<organism evidence="1 2">
    <name type="scientific">Paraburkholderia humisilvae</name>
    <dbReference type="NCBI Taxonomy" id="627669"/>
    <lineage>
        <taxon>Bacteria</taxon>
        <taxon>Pseudomonadati</taxon>
        <taxon>Pseudomonadota</taxon>
        <taxon>Betaproteobacteria</taxon>
        <taxon>Burkholderiales</taxon>
        <taxon>Burkholderiaceae</taxon>
        <taxon>Paraburkholderia</taxon>
    </lineage>
</organism>
<dbReference type="EMBL" id="CADIKH010000037">
    <property type="protein sequence ID" value="CAB3768495.1"/>
    <property type="molecule type" value="Genomic_DNA"/>
</dbReference>
<dbReference type="Proteomes" id="UP000494363">
    <property type="component" value="Unassembled WGS sequence"/>
</dbReference>
<dbReference type="InterPro" id="IPR035979">
    <property type="entry name" value="RBD_domain_sf"/>
</dbReference>
<dbReference type="AlphaFoldDB" id="A0A6J5EU28"/>
<name>A0A6J5EU28_9BURK</name>
<proteinExistence type="predicted"/>
<evidence type="ECO:0008006" key="3">
    <source>
        <dbReference type="Google" id="ProtNLM"/>
    </source>
</evidence>
<keyword evidence="2" id="KW-1185">Reference proteome</keyword>
<dbReference type="SUPFAM" id="SSF54928">
    <property type="entry name" value="RNA-binding domain, RBD"/>
    <property type="match status" value="1"/>
</dbReference>
<accession>A0A6J5EU28</accession>
<evidence type="ECO:0000313" key="2">
    <source>
        <dbReference type="Proteomes" id="UP000494363"/>
    </source>
</evidence>
<sequence>MAELWVANIETDTTDEEIRQFLCGYGFPPFDSIQRVEGTGSRPAVLLGFGDVGAHALRNLQPRVNNLFWKNRTLTVQVMPEREES</sequence>
<gene>
    <name evidence="1" type="ORF">LMG29542_05869</name>
</gene>
<dbReference type="CDD" id="cd00590">
    <property type="entry name" value="RRM_SF"/>
    <property type="match status" value="1"/>
</dbReference>